<accession>A0A3B6XCD5</accession>
<dbReference type="GeneID" id="91489608"/>
<organism evidence="1 2">
    <name type="scientific">Mycobacterium avium subsp. hominissuis</name>
    <dbReference type="NCBI Taxonomy" id="439334"/>
    <lineage>
        <taxon>Bacteria</taxon>
        <taxon>Bacillati</taxon>
        <taxon>Actinomycetota</taxon>
        <taxon>Actinomycetes</taxon>
        <taxon>Mycobacteriales</taxon>
        <taxon>Mycobacteriaceae</taxon>
        <taxon>Mycobacterium</taxon>
        <taxon>Mycobacterium avium complex (MAC)</taxon>
    </lineage>
</organism>
<gene>
    <name evidence="1" type="ORF">DFS55_17155</name>
</gene>
<evidence type="ECO:0000313" key="1">
    <source>
        <dbReference type="EMBL" id="AXO24109.1"/>
    </source>
</evidence>
<protein>
    <submittedName>
        <fullName evidence="1">Uncharacterized protein</fullName>
    </submittedName>
</protein>
<dbReference type="Proteomes" id="UP000259236">
    <property type="component" value="Chromosome"/>
</dbReference>
<reference evidence="1 2" key="1">
    <citation type="submission" date="2018-05" db="EMBL/GenBank/DDBJ databases">
        <title>Sequencing and annotation of Mycobacterium avium strain 109 (MAC109).</title>
        <authorList>
            <person name="Matern W.M."/>
            <person name="Bader J.S."/>
            <person name="Karakousis P.C."/>
        </authorList>
    </citation>
    <scope>NUCLEOTIDE SEQUENCE [LARGE SCALE GENOMIC DNA]</scope>
    <source>
        <strain evidence="1 2">MAC109</strain>
    </source>
</reference>
<dbReference type="RefSeq" id="WP_076221353.1">
    <property type="nucleotide sequence ID" value="NZ_BDMX01000001.1"/>
</dbReference>
<dbReference type="AlphaFoldDB" id="A0A3B6XCD5"/>
<evidence type="ECO:0000313" key="2">
    <source>
        <dbReference type="Proteomes" id="UP000259236"/>
    </source>
</evidence>
<dbReference type="EMBL" id="CP029332">
    <property type="protein sequence ID" value="AXO24109.1"/>
    <property type="molecule type" value="Genomic_DNA"/>
</dbReference>
<proteinExistence type="predicted"/>
<sequence length="64" mass="7518">MTFEEWLIHHEPYDAAIRADGDVPWHERPEHLARITERLGLPAGTPAIDVRRTLFNRSKKETNR</sequence>
<name>A0A3B6XCD5_MYCAV</name>